<evidence type="ECO:0000256" key="2">
    <source>
        <dbReference type="ARBA" id="ARBA00022528"/>
    </source>
</evidence>
<keyword evidence="3" id="KW-0602">Photosynthesis</keyword>
<feature type="binding site" description="axial binding residue" evidence="5">
    <location>
        <position position="175"/>
    </location>
    <ligand>
        <name>chlorophyll b</name>
        <dbReference type="ChEBI" id="CHEBI:61721"/>
        <label>1</label>
    </ligand>
    <ligandPart>
        <name>Mg</name>
        <dbReference type="ChEBI" id="CHEBI:25107"/>
    </ligandPart>
</feature>
<evidence type="ECO:0000313" key="7">
    <source>
        <dbReference type="Proteomes" id="UP000604046"/>
    </source>
</evidence>
<name>A0A812RVQ4_9DINO</name>
<dbReference type="InterPro" id="IPR022796">
    <property type="entry name" value="Chloroa_b-bind"/>
</dbReference>
<gene>
    <name evidence="6" type="primary">CAP10B</name>
    <name evidence="6" type="ORF">SNAT2548_LOCUS25300</name>
</gene>
<evidence type="ECO:0000256" key="1">
    <source>
        <dbReference type="ARBA" id="ARBA00004229"/>
    </source>
</evidence>
<feature type="binding site" evidence="5">
    <location>
        <position position="289"/>
    </location>
    <ligand>
        <name>chlorophyll a</name>
        <dbReference type="ChEBI" id="CHEBI:58416"/>
        <label>1</label>
    </ligand>
</feature>
<dbReference type="GO" id="GO:0009507">
    <property type="term" value="C:chloroplast"/>
    <property type="evidence" value="ECO:0007669"/>
    <property type="project" value="UniProtKB-SubCell"/>
</dbReference>
<keyword evidence="2" id="KW-0150">Chloroplast</keyword>
<evidence type="ECO:0000313" key="6">
    <source>
        <dbReference type="EMBL" id="CAE7457442.1"/>
    </source>
</evidence>
<comment type="caution">
    <text evidence="6">The sequence shown here is derived from an EMBL/GenBank/DDBJ whole genome shotgun (WGS) entry which is preliminary data.</text>
</comment>
<dbReference type="Pfam" id="PF00504">
    <property type="entry name" value="Chloroa_b-bind"/>
    <property type="match status" value="1"/>
</dbReference>
<keyword evidence="5" id="KW-0157">Chromophore</keyword>
<evidence type="ECO:0000256" key="5">
    <source>
        <dbReference type="PIRSR" id="PIRSR601344-1"/>
    </source>
</evidence>
<feature type="binding site" description="axial binding residue" evidence="5">
    <location>
        <position position="238"/>
    </location>
    <ligand>
        <name>chlorophyll b</name>
        <dbReference type="ChEBI" id="CHEBI:61721"/>
        <label>1</label>
    </ligand>
    <ligandPart>
        <name>Mg</name>
        <dbReference type="ChEBI" id="CHEBI:25107"/>
    </ligandPart>
</feature>
<dbReference type="GO" id="GO:0016020">
    <property type="term" value="C:membrane"/>
    <property type="evidence" value="ECO:0007669"/>
    <property type="project" value="InterPro"/>
</dbReference>
<dbReference type="Gene3D" id="1.10.3460.10">
    <property type="entry name" value="Chlorophyll a/b binding protein domain"/>
    <property type="match status" value="1"/>
</dbReference>
<keyword evidence="7" id="KW-1185">Reference proteome</keyword>
<feature type="binding site" evidence="5">
    <location>
        <position position="173"/>
    </location>
    <ligand>
        <name>chlorophyll a</name>
        <dbReference type="ChEBI" id="CHEBI:58416"/>
        <label>1</label>
    </ligand>
</feature>
<keyword evidence="4" id="KW-0934">Plastid</keyword>
<feature type="binding site" description="axial binding residue" evidence="5">
    <location>
        <position position="223"/>
    </location>
    <ligand>
        <name>chlorophyll b</name>
        <dbReference type="ChEBI" id="CHEBI:61721"/>
        <label>1</label>
    </ligand>
    <ligandPart>
        <name>Mg</name>
        <dbReference type="ChEBI" id="CHEBI:25107"/>
    </ligandPart>
</feature>
<dbReference type="SUPFAM" id="SSF103511">
    <property type="entry name" value="Chlorophyll a-b binding protein"/>
    <property type="match status" value="1"/>
</dbReference>
<sequence length="345" mass="38167">MAFVAEPIPRGAASAVSPSLGAGVYSTYVLTSSPPRRKVDNHSQRGLLLTLLSTSVAVVVHRGRRQSQRSCMTLRSKPDVDVEERLREVESTMSMDSVEDNMLQAELEGIEAQKGSAGLRYSETRSLPRFLFLREPGYRAFAANVPGDLGFDPLELCTDVRKFVEYREAELKHGRLAMFAAVAWPLAEIVDVNIVGSDTNAVDFLAETGGKMLPQFGENDTFVEVFGAIVLAVGGAVELFRGEGKDGNEPGDSGFDPLKLKAWQPPAVLRSFLPENRPWMGEAEIQHSRLAMLAVLYDILVELFTPNPVVEDTEYIFHKIDARLLRWDYWALQPSTLEVGPDVQI</sequence>
<reference evidence="6" key="1">
    <citation type="submission" date="2021-02" db="EMBL/GenBank/DDBJ databases">
        <authorList>
            <person name="Dougan E. K."/>
            <person name="Rhodes N."/>
            <person name="Thang M."/>
            <person name="Chan C."/>
        </authorList>
    </citation>
    <scope>NUCLEOTIDE SEQUENCE</scope>
</reference>
<accession>A0A812RVQ4</accession>
<evidence type="ECO:0000256" key="3">
    <source>
        <dbReference type="ARBA" id="ARBA00022531"/>
    </source>
</evidence>
<feature type="binding site" evidence="5">
    <location>
        <position position="170"/>
    </location>
    <ligand>
        <name>chlorophyll a</name>
        <dbReference type="ChEBI" id="CHEBI:58416"/>
        <label>1</label>
    </ligand>
</feature>
<feature type="binding site" evidence="5">
    <location>
        <position position="284"/>
    </location>
    <ligand>
        <name>chlorophyll a</name>
        <dbReference type="ChEBI" id="CHEBI:58416"/>
        <label>1</label>
    </ligand>
</feature>
<protein>
    <submittedName>
        <fullName evidence="6">CAP10B protein</fullName>
    </submittedName>
</protein>
<dbReference type="PANTHER" id="PTHR21649">
    <property type="entry name" value="CHLOROPHYLL A/B BINDING PROTEIN"/>
    <property type="match status" value="1"/>
</dbReference>
<dbReference type="EMBL" id="CAJNDS010002386">
    <property type="protein sequence ID" value="CAE7457442.1"/>
    <property type="molecule type" value="Genomic_DNA"/>
</dbReference>
<dbReference type="Proteomes" id="UP000604046">
    <property type="component" value="Unassembled WGS sequence"/>
</dbReference>
<keyword evidence="5" id="KW-0148">Chlorophyll</keyword>
<dbReference type="GO" id="GO:0016168">
    <property type="term" value="F:chlorophyll binding"/>
    <property type="evidence" value="ECO:0007669"/>
    <property type="project" value="UniProtKB-KW"/>
</dbReference>
<dbReference type="AlphaFoldDB" id="A0A812RVQ4"/>
<comment type="subcellular location">
    <subcellularLocation>
        <location evidence="1">Plastid</location>
        <location evidence="1">Chloroplast</location>
    </subcellularLocation>
</comment>
<dbReference type="InterPro" id="IPR001344">
    <property type="entry name" value="Chloro_AB-bd_pln"/>
</dbReference>
<proteinExistence type="predicted"/>
<dbReference type="GO" id="GO:0009765">
    <property type="term" value="P:photosynthesis, light harvesting"/>
    <property type="evidence" value="ECO:0007669"/>
    <property type="project" value="InterPro"/>
</dbReference>
<organism evidence="6 7">
    <name type="scientific">Symbiodinium natans</name>
    <dbReference type="NCBI Taxonomy" id="878477"/>
    <lineage>
        <taxon>Eukaryota</taxon>
        <taxon>Sar</taxon>
        <taxon>Alveolata</taxon>
        <taxon>Dinophyceae</taxon>
        <taxon>Suessiales</taxon>
        <taxon>Symbiodiniaceae</taxon>
        <taxon>Symbiodinium</taxon>
    </lineage>
</organism>
<dbReference type="OrthoDB" id="423598at2759"/>
<evidence type="ECO:0000256" key="4">
    <source>
        <dbReference type="ARBA" id="ARBA00022640"/>
    </source>
</evidence>